<evidence type="ECO:0000313" key="2">
    <source>
        <dbReference type="Proteomes" id="UP000658305"/>
    </source>
</evidence>
<sequence>MVGARGWHRIGPDPAIANWAAAARPVAEAVLRDSAEPWRCGGTWFVGVDALPNGPDGAMGGAGFPWQAVGLAPEPLHPAQLSVMRPGYPQPSEAETPAAFAFRRDRDAAHLDGLLADAAKRRRIAEPHRWILGMALNETDPEAAPLVVWEGSHRNLQAALAAALAPHPPSQWAEVDITDAYTAARRQCFETCRRVAVPSRPGQAVLMHRHLLHGVAPWAKDAKAPAEGRIIAYFRPLMADVATWLAA</sequence>
<dbReference type="RefSeq" id="WP_189379934.1">
    <property type="nucleotide sequence ID" value="NZ_BMYI01000001.1"/>
</dbReference>
<dbReference type="Gene3D" id="2.60.120.620">
    <property type="entry name" value="q2cbj1_9rhob like domain"/>
    <property type="match status" value="1"/>
</dbReference>
<accession>A0ABQ3F6E8</accession>
<comment type="caution">
    <text evidence="1">The sequence shown here is derived from an EMBL/GenBank/DDBJ whole genome shotgun (WGS) entry which is preliminary data.</text>
</comment>
<dbReference type="SUPFAM" id="SSF51197">
    <property type="entry name" value="Clavaminate synthase-like"/>
    <property type="match status" value="1"/>
</dbReference>
<proteinExistence type="predicted"/>
<reference evidence="2" key="1">
    <citation type="journal article" date="2019" name="Int. J. Syst. Evol. Microbiol.">
        <title>The Global Catalogue of Microorganisms (GCM) 10K type strain sequencing project: providing services to taxonomists for standard genome sequencing and annotation.</title>
        <authorList>
            <consortium name="The Broad Institute Genomics Platform"/>
            <consortium name="The Broad Institute Genome Sequencing Center for Infectious Disease"/>
            <person name="Wu L."/>
            <person name="Ma J."/>
        </authorList>
    </citation>
    <scope>NUCLEOTIDE SEQUENCE [LARGE SCALE GENOMIC DNA]</scope>
    <source>
        <strain evidence="2">KCTC 23298</strain>
    </source>
</reference>
<dbReference type="Proteomes" id="UP000658305">
    <property type="component" value="Unassembled WGS sequence"/>
</dbReference>
<dbReference type="EMBL" id="BMYI01000001">
    <property type="protein sequence ID" value="GHC09406.1"/>
    <property type="molecule type" value="Genomic_DNA"/>
</dbReference>
<evidence type="ECO:0008006" key="3">
    <source>
        <dbReference type="Google" id="ProtNLM"/>
    </source>
</evidence>
<gene>
    <name evidence="1" type="ORF">GCM10007291_01910</name>
</gene>
<evidence type="ECO:0000313" key="1">
    <source>
        <dbReference type="EMBL" id="GHC09406.1"/>
    </source>
</evidence>
<keyword evidence="2" id="KW-1185">Reference proteome</keyword>
<protein>
    <recommendedName>
        <fullName evidence="3">Phytanoyl-CoA dioxygenase (PhyH)</fullName>
    </recommendedName>
</protein>
<organism evidence="1 2">
    <name type="scientific">Gemmobacter nanjingensis</name>
    <dbReference type="NCBI Taxonomy" id="488454"/>
    <lineage>
        <taxon>Bacteria</taxon>
        <taxon>Pseudomonadati</taxon>
        <taxon>Pseudomonadota</taxon>
        <taxon>Alphaproteobacteria</taxon>
        <taxon>Rhodobacterales</taxon>
        <taxon>Paracoccaceae</taxon>
        <taxon>Gemmobacter</taxon>
    </lineage>
</organism>
<name>A0ABQ3F6E8_9RHOB</name>
<dbReference type="Pfam" id="PF05721">
    <property type="entry name" value="PhyH"/>
    <property type="match status" value="1"/>
</dbReference>
<dbReference type="InterPro" id="IPR008775">
    <property type="entry name" value="Phytyl_CoA_dOase-like"/>
</dbReference>